<dbReference type="RefSeq" id="WP_268873715.1">
    <property type="nucleotide sequence ID" value="NZ_CYSD01000021.1"/>
</dbReference>
<protein>
    <submittedName>
        <fullName evidence="1">Uncharacterized protein</fullName>
    </submittedName>
</protein>
<evidence type="ECO:0000313" key="1">
    <source>
        <dbReference type="EMBL" id="CUH77715.1"/>
    </source>
</evidence>
<dbReference type="EMBL" id="CYSD01000021">
    <property type="protein sequence ID" value="CUH77715.1"/>
    <property type="molecule type" value="Genomic_DNA"/>
</dbReference>
<keyword evidence="2" id="KW-1185">Reference proteome</keyword>
<gene>
    <name evidence="1" type="ORF">TRM7557_01515</name>
</gene>
<reference evidence="1 2" key="1">
    <citation type="submission" date="2015-09" db="EMBL/GenBank/DDBJ databases">
        <authorList>
            <consortium name="Swine Surveillance"/>
        </authorList>
    </citation>
    <scope>NUCLEOTIDE SEQUENCE [LARGE SCALE GENOMIC DNA]</scope>
    <source>
        <strain evidence="1 2">CECT 7557</strain>
    </source>
</reference>
<accession>A0A0P1G7Q8</accession>
<proteinExistence type="predicted"/>
<evidence type="ECO:0000313" key="2">
    <source>
        <dbReference type="Proteomes" id="UP000052022"/>
    </source>
</evidence>
<dbReference type="Proteomes" id="UP000052022">
    <property type="component" value="Unassembled WGS sequence"/>
</dbReference>
<sequence length="41" mass="4274">MKAMLAGFALIAVIAVCADLVLDQVGFAADEKHAGDDVRLD</sequence>
<dbReference type="AlphaFoldDB" id="A0A0P1G7Q8"/>
<organism evidence="1 2">
    <name type="scientific">Tritonibacter multivorans</name>
    <dbReference type="NCBI Taxonomy" id="928856"/>
    <lineage>
        <taxon>Bacteria</taxon>
        <taxon>Pseudomonadati</taxon>
        <taxon>Pseudomonadota</taxon>
        <taxon>Alphaproteobacteria</taxon>
        <taxon>Rhodobacterales</taxon>
        <taxon>Paracoccaceae</taxon>
        <taxon>Tritonibacter</taxon>
    </lineage>
</organism>
<name>A0A0P1G7Q8_9RHOB</name>